<gene>
    <name evidence="1" type="ORF">GGX14DRAFT_659730</name>
</gene>
<evidence type="ECO:0000313" key="2">
    <source>
        <dbReference type="Proteomes" id="UP001219525"/>
    </source>
</evidence>
<name>A0AAD6V5J7_9AGAR</name>
<protein>
    <submittedName>
        <fullName evidence="1">Uncharacterized protein</fullName>
    </submittedName>
</protein>
<dbReference type="EMBL" id="JARJCW010000062">
    <property type="protein sequence ID" value="KAJ7200517.1"/>
    <property type="molecule type" value="Genomic_DNA"/>
</dbReference>
<dbReference type="AlphaFoldDB" id="A0AAD6V5J7"/>
<comment type="caution">
    <text evidence="1">The sequence shown here is derived from an EMBL/GenBank/DDBJ whole genome shotgun (WGS) entry which is preliminary data.</text>
</comment>
<proteinExistence type="predicted"/>
<keyword evidence="2" id="KW-1185">Reference proteome</keyword>
<dbReference type="Proteomes" id="UP001219525">
    <property type="component" value="Unassembled WGS sequence"/>
</dbReference>
<organism evidence="1 2">
    <name type="scientific">Mycena pura</name>
    <dbReference type="NCBI Taxonomy" id="153505"/>
    <lineage>
        <taxon>Eukaryota</taxon>
        <taxon>Fungi</taxon>
        <taxon>Dikarya</taxon>
        <taxon>Basidiomycota</taxon>
        <taxon>Agaricomycotina</taxon>
        <taxon>Agaricomycetes</taxon>
        <taxon>Agaricomycetidae</taxon>
        <taxon>Agaricales</taxon>
        <taxon>Marasmiineae</taxon>
        <taxon>Mycenaceae</taxon>
        <taxon>Mycena</taxon>
    </lineage>
</organism>
<reference evidence="1" key="1">
    <citation type="submission" date="2023-03" db="EMBL/GenBank/DDBJ databases">
        <title>Massive genome expansion in bonnet fungi (Mycena s.s.) driven by repeated elements and novel gene families across ecological guilds.</title>
        <authorList>
            <consortium name="Lawrence Berkeley National Laboratory"/>
            <person name="Harder C.B."/>
            <person name="Miyauchi S."/>
            <person name="Viragh M."/>
            <person name="Kuo A."/>
            <person name="Thoen E."/>
            <person name="Andreopoulos B."/>
            <person name="Lu D."/>
            <person name="Skrede I."/>
            <person name="Drula E."/>
            <person name="Henrissat B."/>
            <person name="Morin E."/>
            <person name="Kohler A."/>
            <person name="Barry K."/>
            <person name="LaButti K."/>
            <person name="Morin E."/>
            <person name="Salamov A."/>
            <person name="Lipzen A."/>
            <person name="Mereny Z."/>
            <person name="Hegedus B."/>
            <person name="Baldrian P."/>
            <person name="Stursova M."/>
            <person name="Weitz H."/>
            <person name="Taylor A."/>
            <person name="Grigoriev I.V."/>
            <person name="Nagy L.G."/>
            <person name="Martin F."/>
            <person name="Kauserud H."/>
        </authorList>
    </citation>
    <scope>NUCLEOTIDE SEQUENCE</scope>
    <source>
        <strain evidence="1">9144</strain>
    </source>
</reference>
<accession>A0AAD6V5J7</accession>
<sequence>MLFRFASQVSAFSHWVSSIDLSGASSTMQLLLSDIFWRFGGAHDVILPVAFGFAFSGCRCPLGQSEPNLNHGHASDSGSCCRSGMEWNLGPWPCLAVCACNGQPESPEASEHRHCHLACALAGQGQGHTIASPECGLDPVSSVFLCHCTVHTDRRLGHTLASRSAAAASAPRQHSQPTRKPIVQQCTLPPMQQLRAGAHLPPHPQPSDQCMVYKCIYTTVQYALPV</sequence>
<evidence type="ECO:0000313" key="1">
    <source>
        <dbReference type="EMBL" id="KAJ7200517.1"/>
    </source>
</evidence>